<gene>
    <name evidence="8" type="ORF">CHLRE_12g534500v5</name>
</gene>
<evidence type="ECO:0000256" key="2">
    <source>
        <dbReference type="ARBA" id="ARBA00008462"/>
    </source>
</evidence>
<dbReference type="ExpressionAtlas" id="A0A2K3D513">
    <property type="expression patterns" value="baseline"/>
</dbReference>
<dbReference type="RefSeq" id="XP_001692897.2">
    <property type="nucleotide sequence ID" value="XM_001692845.2"/>
</dbReference>
<evidence type="ECO:0000256" key="3">
    <source>
        <dbReference type="ARBA" id="ARBA00022692"/>
    </source>
</evidence>
<organism evidence="8 9">
    <name type="scientific">Chlamydomonas reinhardtii</name>
    <name type="common">Chlamydomonas smithii</name>
    <dbReference type="NCBI Taxonomy" id="3055"/>
    <lineage>
        <taxon>Eukaryota</taxon>
        <taxon>Viridiplantae</taxon>
        <taxon>Chlorophyta</taxon>
        <taxon>core chlorophytes</taxon>
        <taxon>Chlorophyceae</taxon>
        <taxon>CS clade</taxon>
        <taxon>Chlamydomonadales</taxon>
        <taxon>Chlamydomonadaceae</taxon>
        <taxon>Chlamydomonas</taxon>
    </lineage>
</organism>
<dbReference type="GeneID" id="5718515"/>
<dbReference type="Gramene" id="PNW75626">
    <property type="protein sequence ID" value="PNW75626"/>
    <property type="gene ID" value="CHLRE_12g534500v5"/>
</dbReference>
<keyword evidence="4" id="KW-0256">Endoplasmic reticulum</keyword>
<keyword evidence="5 7" id="KW-1133">Transmembrane helix</keyword>
<dbReference type="Proteomes" id="UP000006906">
    <property type="component" value="Chromosome 12"/>
</dbReference>
<dbReference type="InterPro" id="IPR009787">
    <property type="entry name" value="Jagunal"/>
</dbReference>
<dbReference type="Pfam" id="PF07086">
    <property type="entry name" value="Jagunal"/>
    <property type="match status" value="1"/>
</dbReference>
<dbReference type="AlphaFoldDB" id="A0A2K3D513"/>
<proteinExistence type="inferred from homology"/>
<protein>
    <submittedName>
        <fullName evidence="8">Uncharacterized protein</fullName>
    </submittedName>
</protein>
<feature type="transmembrane region" description="Helical" evidence="7">
    <location>
        <begin position="96"/>
        <end position="116"/>
    </location>
</feature>
<dbReference type="PANTHER" id="PTHR20955">
    <property type="entry name" value="PROTEIN JAGUNAL HOMOLOG 1"/>
    <property type="match status" value="1"/>
</dbReference>
<dbReference type="OMA" id="RMAVNMS"/>
<dbReference type="KEGG" id="cre:CHLRE_12g534500v5"/>
<dbReference type="GO" id="GO:0007029">
    <property type="term" value="P:endoplasmic reticulum organization"/>
    <property type="evidence" value="ECO:0000318"/>
    <property type="project" value="GO_Central"/>
</dbReference>
<dbReference type="PaxDb" id="3055-EDP03466"/>
<keyword evidence="9" id="KW-1185">Reference proteome</keyword>
<reference evidence="8 9" key="1">
    <citation type="journal article" date="2007" name="Science">
        <title>The Chlamydomonas genome reveals the evolution of key animal and plant functions.</title>
        <authorList>
            <person name="Merchant S.S."/>
            <person name="Prochnik S.E."/>
            <person name="Vallon O."/>
            <person name="Harris E.H."/>
            <person name="Karpowicz S.J."/>
            <person name="Witman G.B."/>
            <person name="Terry A."/>
            <person name="Salamov A."/>
            <person name="Fritz-Laylin L.K."/>
            <person name="Marechal-Drouard L."/>
            <person name="Marshall W.F."/>
            <person name="Qu L.H."/>
            <person name="Nelson D.R."/>
            <person name="Sanderfoot A.A."/>
            <person name="Spalding M.H."/>
            <person name="Kapitonov V.V."/>
            <person name="Ren Q."/>
            <person name="Ferris P."/>
            <person name="Lindquist E."/>
            <person name="Shapiro H."/>
            <person name="Lucas S.M."/>
            <person name="Grimwood J."/>
            <person name="Schmutz J."/>
            <person name="Cardol P."/>
            <person name="Cerutti H."/>
            <person name="Chanfreau G."/>
            <person name="Chen C.L."/>
            <person name="Cognat V."/>
            <person name="Croft M.T."/>
            <person name="Dent R."/>
            <person name="Dutcher S."/>
            <person name="Fernandez E."/>
            <person name="Fukuzawa H."/>
            <person name="Gonzalez-Ballester D."/>
            <person name="Gonzalez-Halphen D."/>
            <person name="Hallmann A."/>
            <person name="Hanikenne M."/>
            <person name="Hippler M."/>
            <person name="Inwood W."/>
            <person name="Jabbari K."/>
            <person name="Kalanon M."/>
            <person name="Kuras R."/>
            <person name="Lefebvre P.A."/>
            <person name="Lemaire S.D."/>
            <person name="Lobanov A.V."/>
            <person name="Lohr M."/>
            <person name="Manuell A."/>
            <person name="Meier I."/>
            <person name="Mets L."/>
            <person name="Mittag M."/>
            <person name="Mittelmeier T."/>
            <person name="Moroney J.V."/>
            <person name="Moseley J."/>
            <person name="Napoli C."/>
            <person name="Nedelcu A.M."/>
            <person name="Niyogi K."/>
            <person name="Novoselov S.V."/>
            <person name="Paulsen I.T."/>
            <person name="Pazour G."/>
            <person name="Purton S."/>
            <person name="Ral J.P."/>
            <person name="Riano-Pachon D.M."/>
            <person name="Riekhof W."/>
            <person name="Rymarquis L."/>
            <person name="Schroda M."/>
            <person name="Stern D."/>
            <person name="Umen J."/>
            <person name="Willows R."/>
            <person name="Wilson N."/>
            <person name="Zimmer S.L."/>
            <person name="Allmer J."/>
            <person name="Balk J."/>
            <person name="Bisova K."/>
            <person name="Chen C.J."/>
            <person name="Elias M."/>
            <person name="Gendler K."/>
            <person name="Hauser C."/>
            <person name="Lamb M.R."/>
            <person name="Ledford H."/>
            <person name="Long J.C."/>
            <person name="Minagawa J."/>
            <person name="Page M.D."/>
            <person name="Pan J."/>
            <person name="Pootakham W."/>
            <person name="Roje S."/>
            <person name="Rose A."/>
            <person name="Stahlberg E."/>
            <person name="Terauchi A.M."/>
            <person name="Yang P."/>
            <person name="Ball S."/>
            <person name="Bowler C."/>
            <person name="Dieckmann C.L."/>
            <person name="Gladyshev V.N."/>
            <person name="Green P."/>
            <person name="Jorgensen R."/>
            <person name="Mayfield S."/>
            <person name="Mueller-Roeber B."/>
            <person name="Rajamani S."/>
            <person name="Sayre R.T."/>
            <person name="Brokstein P."/>
            <person name="Dubchak I."/>
            <person name="Goodstein D."/>
            <person name="Hornick L."/>
            <person name="Huang Y.W."/>
            <person name="Jhaveri J."/>
            <person name="Luo Y."/>
            <person name="Martinez D."/>
            <person name="Ngau W.C."/>
            <person name="Otillar B."/>
            <person name="Poliakov A."/>
            <person name="Porter A."/>
            <person name="Szajkowski L."/>
            <person name="Werner G."/>
            <person name="Zhou K."/>
            <person name="Grigoriev I.V."/>
            <person name="Rokhsar D.S."/>
            <person name="Grossman A.R."/>
        </authorList>
    </citation>
    <scope>NUCLEOTIDE SEQUENCE [LARGE SCALE GENOMIC DNA]</scope>
    <source>
        <strain evidence="9">CC-503</strain>
    </source>
</reference>
<dbReference type="EMBL" id="CM008973">
    <property type="protein sequence ID" value="PNW75626.1"/>
    <property type="molecule type" value="Genomic_DNA"/>
</dbReference>
<dbReference type="FunCoup" id="A0A2K3D513">
    <property type="interactions" value="348"/>
</dbReference>
<evidence type="ECO:0000256" key="7">
    <source>
        <dbReference type="SAM" id="Phobius"/>
    </source>
</evidence>
<keyword evidence="6 7" id="KW-0472">Membrane</keyword>
<evidence type="ECO:0000256" key="6">
    <source>
        <dbReference type="ARBA" id="ARBA00023136"/>
    </source>
</evidence>
<dbReference type="GO" id="GO:0016192">
    <property type="term" value="P:vesicle-mediated transport"/>
    <property type="evidence" value="ECO:0000318"/>
    <property type="project" value="GO_Central"/>
</dbReference>
<comment type="similarity">
    <text evidence="2">Belongs to the jagunal family.</text>
</comment>
<dbReference type="InParanoid" id="A0A2K3D513"/>
<evidence type="ECO:0000256" key="4">
    <source>
        <dbReference type="ARBA" id="ARBA00022824"/>
    </source>
</evidence>
<dbReference type="PANTHER" id="PTHR20955:SF1">
    <property type="entry name" value="PROTEIN JAGUNAL HOMOLOG 1"/>
    <property type="match status" value="1"/>
</dbReference>
<feature type="transmembrane region" description="Helical" evidence="7">
    <location>
        <begin position="26"/>
        <end position="46"/>
    </location>
</feature>
<name>A0A2K3D513_CHLRE</name>
<comment type="subcellular location">
    <subcellularLocation>
        <location evidence="1">Endoplasmic reticulum membrane</location>
        <topology evidence="1">Multi-pass membrane protein</topology>
    </subcellularLocation>
</comment>
<accession>A0A2K3D513</accession>
<feature type="transmembrane region" description="Helical" evidence="7">
    <location>
        <begin position="154"/>
        <end position="174"/>
    </location>
</feature>
<evidence type="ECO:0000256" key="1">
    <source>
        <dbReference type="ARBA" id="ARBA00004477"/>
    </source>
</evidence>
<keyword evidence="3 7" id="KW-0812">Transmembrane</keyword>
<evidence type="ECO:0000313" key="9">
    <source>
        <dbReference type="Proteomes" id="UP000006906"/>
    </source>
</evidence>
<evidence type="ECO:0000313" key="8">
    <source>
        <dbReference type="EMBL" id="PNW75626.1"/>
    </source>
</evidence>
<feature type="transmembrane region" description="Helical" evidence="7">
    <location>
        <begin position="66"/>
        <end position="84"/>
    </location>
</feature>
<sequence length="207" mass="23192">MPPRPEGTDGSDWSYREVVEDRYKRMAVNMSATLVLHQVQTLIVVLKLAWTCIPIYTGEGTPNQFFYAWAVLLLLGNVCFYLGKPRGRCILPYMKVAVTCVLLTMALTFIGIWKMYMLEPKTSMLSRRLFKYLKDTGRVTSIKALDTFTTIEGLIDAATLAACGVCFFVFNNWVKDAMEVVKERDERIKAAGAGAAAAKAAGLKKRR</sequence>
<evidence type="ECO:0000256" key="5">
    <source>
        <dbReference type="ARBA" id="ARBA00022989"/>
    </source>
</evidence>
<dbReference type="OrthoDB" id="524772at2759"/>
<dbReference type="GO" id="GO:0005789">
    <property type="term" value="C:endoplasmic reticulum membrane"/>
    <property type="evidence" value="ECO:0000318"/>
    <property type="project" value="GO_Central"/>
</dbReference>